<dbReference type="InterPro" id="IPR011009">
    <property type="entry name" value="Kinase-like_dom_sf"/>
</dbReference>
<proteinExistence type="predicted"/>
<evidence type="ECO:0008006" key="3">
    <source>
        <dbReference type="Google" id="ProtNLM"/>
    </source>
</evidence>
<sequence length="59" mass="6516">MCRIAPKLPPDAARLVKSMLSFLPETRPSCAEALSTEYFRQKHGSRKASSFASGYVQVV</sequence>
<dbReference type="EMBL" id="UYWW01005621">
    <property type="protein sequence ID" value="VDM14266.1"/>
    <property type="molecule type" value="Genomic_DNA"/>
</dbReference>
<evidence type="ECO:0000313" key="2">
    <source>
        <dbReference type="Proteomes" id="UP000270924"/>
    </source>
</evidence>
<dbReference type="Gene3D" id="1.10.510.10">
    <property type="entry name" value="Transferase(Phosphotransferase) domain 1"/>
    <property type="match status" value="1"/>
</dbReference>
<reference evidence="1 2" key="1">
    <citation type="submission" date="2018-11" db="EMBL/GenBank/DDBJ databases">
        <authorList>
            <consortium name="Pathogen Informatics"/>
        </authorList>
    </citation>
    <scope>NUCLEOTIDE SEQUENCE [LARGE SCALE GENOMIC DNA]</scope>
</reference>
<evidence type="ECO:0000313" key="1">
    <source>
        <dbReference type="EMBL" id="VDM14266.1"/>
    </source>
</evidence>
<gene>
    <name evidence="1" type="ORF">WBA_LOCUS7652</name>
</gene>
<name>A0A3P7E4J7_WUCBA</name>
<organism evidence="1 2">
    <name type="scientific">Wuchereria bancrofti</name>
    <dbReference type="NCBI Taxonomy" id="6293"/>
    <lineage>
        <taxon>Eukaryota</taxon>
        <taxon>Metazoa</taxon>
        <taxon>Ecdysozoa</taxon>
        <taxon>Nematoda</taxon>
        <taxon>Chromadorea</taxon>
        <taxon>Rhabditida</taxon>
        <taxon>Spirurina</taxon>
        <taxon>Spiruromorpha</taxon>
        <taxon>Filarioidea</taxon>
        <taxon>Onchocercidae</taxon>
        <taxon>Wuchereria</taxon>
    </lineage>
</organism>
<dbReference type="InParanoid" id="A0A3P7E4J7"/>
<keyword evidence="2" id="KW-1185">Reference proteome</keyword>
<dbReference type="AlphaFoldDB" id="A0A3P7E4J7"/>
<dbReference type="SUPFAM" id="SSF56112">
    <property type="entry name" value="Protein kinase-like (PK-like)"/>
    <property type="match status" value="1"/>
</dbReference>
<accession>A0A3P7E4J7</accession>
<protein>
    <recommendedName>
        <fullName evidence="3">Protein kinase domain-containing protein</fullName>
    </recommendedName>
</protein>
<dbReference type="Proteomes" id="UP000270924">
    <property type="component" value="Unassembled WGS sequence"/>
</dbReference>